<gene>
    <name evidence="2" type="ORF">SAMN05216260_102498</name>
</gene>
<reference evidence="2 3" key="1">
    <citation type="submission" date="2016-10" db="EMBL/GenBank/DDBJ databases">
        <authorList>
            <person name="de Groot N.N."/>
        </authorList>
    </citation>
    <scope>NUCLEOTIDE SEQUENCE [LARGE SCALE GENOMIC DNA]</scope>
    <source>
        <strain evidence="2 3">CGMCC 4.1859</strain>
    </source>
</reference>
<dbReference type="EMBL" id="FNAX01000002">
    <property type="protein sequence ID" value="SDE59203.1"/>
    <property type="molecule type" value="Genomic_DNA"/>
</dbReference>
<evidence type="ECO:0000259" key="1">
    <source>
        <dbReference type="PROSITE" id="PS50075"/>
    </source>
</evidence>
<name>A0A1G7E6B7_9ACTN</name>
<dbReference type="AlphaFoldDB" id="A0A1G7E6B7"/>
<keyword evidence="2" id="KW-0456">Lyase</keyword>
<dbReference type="Gene3D" id="1.10.1200.10">
    <property type="entry name" value="ACP-like"/>
    <property type="match status" value="1"/>
</dbReference>
<accession>A0A1G7E6B7</accession>
<evidence type="ECO:0000313" key="3">
    <source>
        <dbReference type="Proteomes" id="UP000198614"/>
    </source>
</evidence>
<evidence type="ECO:0000313" key="2">
    <source>
        <dbReference type="EMBL" id="SDE59203.1"/>
    </source>
</evidence>
<protein>
    <submittedName>
        <fullName evidence="2">Bifunctional isochorismate lyase / aryl carrier protein</fullName>
    </submittedName>
</protein>
<dbReference type="PROSITE" id="PS50075">
    <property type="entry name" value="CARRIER"/>
    <property type="match status" value="1"/>
</dbReference>
<dbReference type="InterPro" id="IPR036736">
    <property type="entry name" value="ACP-like_sf"/>
</dbReference>
<organism evidence="2 3">
    <name type="scientific">Streptomyces griseoaurantiacus</name>
    <dbReference type="NCBI Taxonomy" id="68213"/>
    <lineage>
        <taxon>Bacteria</taxon>
        <taxon>Bacillati</taxon>
        <taxon>Actinomycetota</taxon>
        <taxon>Actinomycetes</taxon>
        <taxon>Kitasatosporales</taxon>
        <taxon>Streptomycetaceae</taxon>
        <taxon>Streptomyces</taxon>
        <taxon>Streptomyces aurantiacus group</taxon>
    </lineage>
</organism>
<dbReference type="GO" id="GO:0016829">
    <property type="term" value="F:lyase activity"/>
    <property type="evidence" value="ECO:0007669"/>
    <property type="project" value="UniProtKB-KW"/>
</dbReference>
<dbReference type="OrthoDB" id="2455700at2"/>
<dbReference type="InterPro" id="IPR009081">
    <property type="entry name" value="PP-bd_ACP"/>
</dbReference>
<proteinExistence type="predicted"/>
<feature type="domain" description="Carrier" evidence="1">
    <location>
        <begin position="1"/>
        <end position="77"/>
    </location>
</feature>
<dbReference type="Proteomes" id="UP000198614">
    <property type="component" value="Unassembled WGS sequence"/>
</dbReference>
<sequence length="85" mass="9504">MPEPLTLDSFRADLAECLFLEPGEVDLEDSPLDAGLDSLRIVTLLERWQAAGADVTFVELAERTSFAQWWQLLTERTRGADHADA</sequence>
<dbReference type="SUPFAM" id="SSF47336">
    <property type="entry name" value="ACP-like"/>
    <property type="match status" value="1"/>
</dbReference>